<feature type="coiled-coil region" evidence="3">
    <location>
        <begin position="62"/>
        <end position="89"/>
    </location>
</feature>
<evidence type="ECO:0000256" key="1">
    <source>
        <dbReference type="ARBA" id="ARBA00023015"/>
    </source>
</evidence>
<keyword evidence="2" id="KW-0804">Transcription</keyword>
<organism evidence="4 5">
    <name type="scientific">Bacillus carboniphilus</name>
    <dbReference type="NCBI Taxonomy" id="86663"/>
    <lineage>
        <taxon>Bacteria</taxon>
        <taxon>Bacillati</taxon>
        <taxon>Bacillota</taxon>
        <taxon>Bacilli</taxon>
        <taxon>Bacillales</taxon>
        <taxon>Bacillaceae</taxon>
        <taxon>Bacillus</taxon>
    </lineage>
</organism>
<keyword evidence="1" id="KW-0805">Transcription regulation</keyword>
<evidence type="ECO:0000256" key="2">
    <source>
        <dbReference type="ARBA" id="ARBA00023163"/>
    </source>
</evidence>
<evidence type="ECO:0000313" key="4">
    <source>
        <dbReference type="EMBL" id="WLR44464.1"/>
    </source>
</evidence>
<reference evidence="4 5" key="1">
    <citation type="submission" date="2023-06" db="EMBL/GenBank/DDBJ databases">
        <title>Five Gram-positive bacteria isolated from mangrove sediments in Shenzhen, Guangdong, China.</title>
        <authorList>
            <person name="Yu S."/>
            <person name="Zheng W."/>
            <person name="Huang Y."/>
        </authorList>
    </citation>
    <scope>NUCLEOTIDE SEQUENCE [LARGE SCALE GENOMIC DNA]</scope>
    <source>
        <strain evidence="4 5">SaN35-3</strain>
        <plasmid evidence="4 5">unnamed2</plasmid>
    </source>
</reference>
<keyword evidence="5" id="KW-1185">Reference proteome</keyword>
<geneLocation type="plasmid" evidence="4 5">
    <name>unnamed2</name>
</geneLocation>
<name>A0ABY9JYK4_9BACI</name>
<keyword evidence="3" id="KW-0175">Coiled coil</keyword>
<dbReference type="InterPro" id="IPR016032">
    <property type="entry name" value="Sig_transdc_resp-reg_C-effctor"/>
</dbReference>
<accession>A0ABY9JYK4</accession>
<proteinExistence type="predicted"/>
<evidence type="ECO:0000256" key="3">
    <source>
        <dbReference type="SAM" id="Coils"/>
    </source>
</evidence>
<evidence type="ECO:0000313" key="5">
    <source>
        <dbReference type="Proteomes" id="UP001197974"/>
    </source>
</evidence>
<keyword evidence="4" id="KW-0238">DNA-binding</keyword>
<dbReference type="Proteomes" id="UP001197974">
    <property type="component" value="Plasmid unnamed2"/>
</dbReference>
<dbReference type="RefSeq" id="WP_226540835.1">
    <property type="nucleotide sequence ID" value="NZ_CP129015.1"/>
</dbReference>
<dbReference type="EMBL" id="CP129015">
    <property type="protein sequence ID" value="WLR44464.1"/>
    <property type="molecule type" value="Genomic_DNA"/>
</dbReference>
<sequence>MNKKEVENILKNYHWMVNSVRNLRSSMLDAGEGLTAQYGIESSMPKPQGTNGDPIYREVLRRENRLGRIENYKEKISEIQDRLHLIKNDREIEVLHWLLEGKSYRWIGHHMGLSEAHIRRMRNSIVNQLANGTNDANVAKDAKLRKQMSAC</sequence>
<keyword evidence="4" id="KW-0614">Plasmid</keyword>
<dbReference type="InterPro" id="IPR036388">
    <property type="entry name" value="WH-like_DNA-bd_sf"/>
</dbReference>
<gene>
    <name evidence="4" type="ORF">LC087_19375</name>
</gene>
<protein>
    <submittedName>
        <fullName evidence="4">DNA-binding response regulator</fullName>
    </submittedName>
</protein>
<dbReference type="GO" id="GO:0003677">
    <property type="term" value="F:DNA binding"/>
    <property type="evidence" value="ECO:0007669"/>
    <property type="project" value="UniProtKB-KW"/>
</dbReference>
<dbReference type="SUPFAM" id="SSF46894">
    <property type="entry name" value="C-terminal effector domain of the bipartite response regulators"/>
    <property type="match status" value="1"/>
</dbReference>
<dbReference type="Gene3D" id="1.10.10.10">
    <property type="entry name" value="Winged helix-like DNA-binding domain superfamily/Winged helix DNA-binding domain"/>
    <property type="match status" value="1"/>
</dbReference>